<evidence type="ECO:0000313" key="3">
    <source>
        <dbReference type="Proteomes" id="UP001156831"/>
    </source>
</evidence>
<comment type="caution">
    <text evidence="2">The sequence shown here is derived from an EMBL/GenBank/DDBJ whole genome shotgun (WGS) entry which is preliminary data.</text>
</comment>
<dbReference type="InterPro" id="IPR018643">
    <property type="entry name" value="DUF2069_membrane"/>
</dbReference>
<dbReference type="RefSeq" id="WP_280603357.1">
    <property type="nucleotide sequence ID" value="NZ_JARXRN010000029.1"/>
</dbReference>
<dbReference type="Proteomes" id="UP001156831">
    <property type="component" value="Unassembled WGS sequence"/>
</dbReference>
<organism evidence="2 3">
    <name type="scientific">Luteimonas rhizosphaericola</name>
    <dbReference type="NCBI Taxonomy" id="3042024"/>
    <lineage>
        <taxon>Bacteria</taxon>
        <taxon>Pseudomonadati</taxon>
        <taxon>Pseudomonadota</taxon>
        <taxon>Gammaproteobacteria</taxon>
        <taxon>Lysobacterales</taxon>
        <taxon>Lysobacteraceae</taxon>
        <taxon>Luteimonas</taxon>
    </lineage>
</organism>
<gene>
    <name evidence="2" type="ORF">QFW80_17300</name>
</gene>
<proteinExistence type="predicted"/>
<accession>A0ABT6JNQ7</accession>
<dbReference type="Pfam" id="PF09842">
    <property type="entry name" value="DUF2069"/>
    <property type="match status" value="1"/>
</dbReference>
<protein>
    <submittedName>
        <fullName evidence="2">DUF2069 domain-containing protein</fullName>
    </submittedName>
</protein>
<keyword evidence="1" id="KW-0472">Membrane</keyword>
<evidence type="ECO:0000313" key="2">
    <source>
        <dbReference type="EMBL" id="MDH5832277.1"/>
    </source>
</evidence>
<reference evidence="2 3" key="1">
    <citation type="submission" date="2023-04" db="EMBL/GenBank/DDBJ databases">
        <title>Luteimonas sp. M1R5S18.</title>
        <authorList>
            <person name="Sun J.-Q."/>
        </authorList>
    </citation>
    <scope>NUCLEOTIDE SEQUENCE [LARGE SCALE GENOMIC DNA]</scope>
    <source>
        <strain evidence="2 3">M1R5S18</strain>
    </source>
</reference>
<keyword evidence="1" id="KW-1133">Transmembrane helix</keyword>
<dbReference type="EMBL" id="JARXRN010000029">
    <property type="protein sequence ID" value="MDH5832277.1"/>
    <property type="molecule type" value="Genomic_DNA"/>
</dbReference>
<feature type="transmembrane region" description="Helical" evidence="1">
    <location>
        <begin position="86"/>
        <end position="107"/>
    </location>
</feature>
<feature type="transmembrane region" description="Helical" evidence="1">
    <location>
        <begin position="12"/>
        <end position="29"/>
    </location>
</feature>
<evidence type="ECO:0000256" key="1">
    <source>
        <dbReference type="SAM" id="Phobius"/>
    </source>
</evidence>
<keyword evidence="1" id="KW-0812">Transmembrane</keyword>
<keyword evidence="3" id="KW-1185">Reference proteome</keyword>
<feature type="transmembrane region" description="Helical" evidence="1">
    <location>
        <begin position="61"/>
        <end position="80"/>
    </location>
</feature>
<feature type="transmembrane region" description="Helical" evidence="1">
    <location>
        <begin position="35"/>
        <end position="54"/>
    </location>
</feature>
<sequence>MIEGAVRRRRPGLAAALAALAALYAAWFAGDRHMLAALLVFVLPLVVLLLGVLLRSARAAFWAGVLGLLLFCHAVMTAWSEPGERGFALAATALSVLLVFASSWPGLRARFGRRST</sequence>
<name>A0ABT6JNQ7_9GAMM</name>